<dbReference type="InterPro" id="IPR055469">
    <property type="entry name" value="DUF7041"/>
</dbReference>
<proteinExistence type="predicted"/>
<dbReference type="PANTHER" id="PTHR33327:SF3">
    <property type="entry name" value="RNA-DIRECTED DNA POLYMERASE"/>
    <property type="match status" value="1"/>
</dbReference>
<sequence>MNNNSSVPNSGDPDTRTQTIERITMKMPPFSSSHPALWFVQLESHFHTARITLEETKFHHVIAAMETCVLEQVMDIVEQPPQDPYATIKKRIIKLFDLSPHQRQQRLMTECFLGDKKPSQLLLEMKKFAKTDFSDEMVKSLWISRLPTAMQPVLAASSEPLSSLSSLADSIHTLPSAAISSVDNPSVSEVLSDLHQEIQKLAQEVSQLKCFSPSPRIKNRRNFHYGGQSVCHYHQKFGNRARKCEQPCSFPKSKNL</sequence>
<protein>
    <recommendedName>
        <fullName evidence="1">DUF7041 domain-containing protein</fullName>
    </recommendedName>
</protein>
<name>A0A8D8PRZ1_9HEMI</name>
<accession>A0A8D8PRZ1</accession>
<organism evidence="2">
    <name type="scientific">Cacopsylla melanoneura</name>
    <dbReference type="NCBI Taxonomy" id="428564"/>
    <lineage>
        <taxon>Eukaryota</taxon>
        <taxon>Metazoa</taxon>
        <taxon>Ecdysozoa</taxon>
        <taxon>Arthropoda</taxon>
        <taxon>Hexapoda</taxon>
        <taxon>Insecta</taxon>
        <taxon>Pterygota</taxon>
        <taxon>Neoptera</taxon>
        <taxon>Paraneoptera</taxon>
        <taxon>Hemiptera</taxon>
        <taxon>Sternorrhyncha</taxon>
        <taxon>Psylloidea</taxon>
        <taxon>Psyllidae</taxon>
        <taxon>Psyllinae</taxon>
        <taxon>Cacopsylla</taxon>
    </lineage>
</organism>
<dbReference type="AlphaFoldDB" id="A0A8D8PRZ1"/>
<reference evidence="2" key="1">
    <citation type="submission" date="2021-05" db="EMBL/GenBank/DDBJ databases">
        <authorList>
            <person name="Alioto T."/>
            <person name="Alioto T."/>
            <person name="Gomez Garrido J."/>
        </authorList>
    </citation>
    <scope>NUCLEOTIDE SEQUENCE</scope>
</reference>
<feature type="domain" description="DUF7041" evidence="1">
    <location>
        <begin position="27"/>
        <end position="108"/>
    </location>
</feature>
<dbReference type="Pfam" id="PF23055">
    <property type="entry name" value="DUF7041"/>
    <property type="match status" value="1"/>
</dbReference>
<evidence type="ECO:0000313" key="2">
    <source>
        <dbReference type="EMBL" id="CAG6611829.1"/>
    </source>
</evidence>
<dbReference type="PANTHER" id="PTHR33327">
    <property type="entry name" value="ENDONUCLEASE"/>
    <property type="match status" value="1"/>
</dbReference>
<evidence type="ECO:0000259" key="1">
    <source>
        <dbReference type="Pfam" id="PF23055"/>
    </source>
</evidence>
<dbReference type="EMBL" id="HBUF01022990">
    <property type="protein sequence ID" value="CAG6611829.1"/>
    <property type="molecule type" value="Transcribed_RNA"/>
</dbReference>